<evidence type="ECO:0000313" key="3">
    <source>
        <dbReference type="Proteomes" id="UP000095349"/>
    </source>
</evidence>
<organism evidence="2 3">
    <name type="scientific">Streptomyces rubrolavendulae</name>
    <dbReference type="NCBI Taxonomy" id="285473"/>
    <lineage>
        <taxon>Bacteria</taxon>
        <taxon>Bacillati</taxon>
        <taxon>Actinomycetota</taxon>
        <taxon>Actinomycetes</taxon>
        <taxon>Kitasatosporales</taxon>
        <taxon>Streptomycetaceae</taxon>
        <taxon>Streptomyces</taxon>
    </lineage>
</organism>
<feature type="compositionally biased region" description="Low complexity" evidence="1">
    <location>
        <begin position="184"/>
        <end position="203"/>
    </location>
</feature>
<dbReference type="KEGG" id="srn:A4G23_05328"/>
<evidence type="ECO:0000313" key="2">
    <source>
        <dbReference type="EMBL" id="AOT62431.1"/>
    </source>
</evidence>
<sequence length="274" mass="27495">MRGPRGRRCARPGRAGGPPPGVRGRAPCGGGTRRGPARRARPAGRPAGCDGGPRGGRARPDGPRDATAARAEGAPGRTARGMRRRPARPGAGGPPTSADSGTVRGLPRVCRRACGSLRTRSGRRARGDRGARRAAGGVGGAAGGVGGAPSGAPADGRPRDLRGPSSGCPRPGTRCASARRRGSAPGLARRPAHGAGPRHGGALTAAGWAHGTGARAVAGVGARASRPRPASRGGRETPVGRVRGLLRVRLRLLPYWARAAAGRVEETHPLGGPQ</sequence>
<proteinExistence type="predicted"/>
<accession>A0A1D8GAF3</accession>
<dbReference type="Proteomes" id="UP000095349">
    <property type="component" value="Chromosome"/>
</dbReference>
<reference evidence="2 3" key="1">
    <citation type="submission" date="2016-09" db="EMBL/GenBank/DDBJ databases">
        <title>Streptomyces rubrolavendulae MJM4426 Genome sequencing and assembly.</title>
        <authorList>
            <person name="Kim J.-G."/>
        </authorList>
    </citation>
    <scope>NUCLEOTIDE SEQUENCE [LARGE SCALE GENOMIC DNA]</scope>
    <source>
        <strain evidence="2 3">MJM4426</strain>
    </source>
</reference>
<feature type="compositionally biased region" description="Basic residues" evidence="1">
    <location>
        <begin position="1"/>
        <end position="11"/>
    </location>
</feature>
<feature type="compositionally biased region" description="Gly residues" evidence="1">
    <location>
        <begin position="136"/>
        <end position="149"/>
    </location>
</feature>
<feature type="region of interest" description="Disordered" evidence="1">
    <location>
        <begin position="1"/>
        <end position="239"/>
    </location>
</feature>
<dbReference type="AlphaFoldDB" id="A0A1D8GAF3"/>
<name>A0A1D8GAF3_9ACTN</name>
<keyword evidence="3" id="KW-1185">Reference proteome</keyword>
<evidence type="ECO:0000256" key="1">
    <source>
        <dbReference type="SAM" id="MobiDB-lite"/>
    </source>
</evidence>
<dbReference type="PATRIC" id="fig|285473.5.peg.5616"/>
<gene>
    <name evidence="2" type="ORF">A4G23_05328</name>
</gene>
<protein>
    <submittedName>
        <fullName evidence="2">Uncharacterized protein</fullName>
    </submittedName>
</protein>
<dbReference type="EMBL" id="CP017316">
    <property type="protein sequence ID" value="AOT62431.1"/>
    <property type="molecule type" value="Genomic_DNA"/>
</dbReference>
<feature type="compositionally biased region" description="Low complexity" evidence="1">
    <location>
        <begin position="213"/>
        <end position="232"/>
    </location>
</feature>